<dbReference type="EMBL" id="JABUFE010000008">
    <property type="protein sequence ID" value="NSX55777.1"/>
    <property type="molecule type" value="Genomic_DNA"/>
</dbReference>
<evidence type="ECO:0000256" key="1">
    <source>
        <dbReference type="ARBA" id="ARBA00001561"/>
    </source>
</evidence>
<dbReference type="Gene3D" id="2.60.40.3500">
    <property type="match status" value="1"/>
</dbReference>
<dbReference type="InterPro" id="IPR050695">
    <property type="entry name" value="N-acetylmuramoyl_amidase_3"/>
</dbReference>
<comment type="caution">
    <text evidence="6">The sequence shown here is derived from an EMBL/GenBank/DDBJ whole genome shotgun (WGS) entry which is preliminary data.</text>
</comment>
<dbReference type="Gene3D" id="3.40.630.40">
    <property type="entry name" value="Zn-dependent exopeptidases"/>
    <property type="match status" value="1"/>
</dbReference>
<reference evidence="6 7" key="1">
    <citation type="submission" date="2020-06" db="EMBL/GenBank/DDBJ databases">
        <title>Sulfitobacter algicola sp. nov., isolated from green algae.</title>
        <authorList>
            <person name="Wang C."/>
        </authorList>
    </citation>
    <scope>NUCLEOTIDE SEQUENCE [LARGE SCALE GENOMIC DNA]</scope>
    <source>
        <strain evidence="6 7">1151</strain>
    </source>
</reference>
<keyword evidence="7" id="KW-1185">Reference proteome</keyword>
<dbReference type="CDD" id="cd02696">
    <property type="entry name" value="MurNAc-LAA"/>
    <property type="match status" value="1"/>
</dbReference>
<keyword evidence="3" id="KW-0378">Hydrolase</keyword>
<evidence type="ECO:0000256" key="2">
    <source>
        <dbReference type="ARBA" id="ARBA00011901"/>
    </source>
</evidence>
<evidence type="ECO:0000313" key="7">
    <source>
        <dbReference type="Proteomes" id="UP000777935"/>
    </source>
</evidence>
<evidence type="ECO:0000259" key="5">
    <source>
        <dbReference type="SMART" id="SM00646"/>
    </source>
</evidence>
<sequence>MKHILQVITLILLGFVPAQADVQSDQVYLNVAKSGIRDANGGIHVDLYLTHGTVHRVFTQSDPYRIIIDFQRVNWLGVNSTTLLNSDQVTNVHFGWLKDGWSRMIIDLAAPMQIETAGIQMPQNQGFAQFQLHATPTDKDTFVANLPKDTTALQLGQLLQRTVDNDDITIVLDPGHGGIDPGAQMGQVVEADIILQFAHELRQALENAGDFNVVLTREDDVFVPLAARISAAHNANADVFISLHADSVAESNVMGSTVYTLAEAASDTASAKLAERHDRADLIADVDLSIHDDQIAKVLMDIARLETDPRSHQLAAALVDGLSTYAGPINSRPHRQADFSVLKAADIPSVLIELGFMSNAQDLENITNPEWRAKAASGIVDAIVVWTHADATRARLTRK</sequence>
<keyword evidence="4" id="KW-0732">Signal</keyword>
<feature type="signal peptide" evidence="4">
    <location>
        <begin position="1"/>
        <end position="20"/>
    </location>
</feature>
<name>A0ABX2IXI4_9RHOB</name>
<dbReference type="Proteomes" id="UP000777935">
    <property type="component" value="Unassembled WGS sequence"/>
</dbReference>
<proteinExistence type="predicted"/>
<evidence type="ECO:0000256" key="4">
    <source>
        <dbReference type="SAM" id="SignalP"/>
    </source>
</evidence>
<dbReference type="PANTHER" id="PTHR30404:SF0">
    <property type="entry name" value="N-ACETYLMURAMOYL-L-ALANINE AMIDASE AMIC"/>
    <property type="match status" value="1"/>
</dbReference>
<gene>
    <name evidence="6" type="ORF">HRQ87_13300</name>
</gene>
<organism evidence="6 7">
    <name type="scientific">Parasulfitobacter algicola</name>
    <dbReference type="NCBI Taxonomy" id="2614809"/>
    <lineage>
        <taxon>Bacteria</taxon>
        <taxon>Pseudomonadati</taxon>
        <taxon>Pseudomonadota</taxon>
        <taxon>Alphaproteobacteria</taxon>
        <taxon>Rhodobacterales</taxon>
        <taxon>Roseobacteraceae</taxon>
        <taxon>Parasulfitobacter</taxon>
    </lineage>
</organism>
<evidence type="ECO:0000313" key="6">
    <source>
        <dbReference type="EMBL" id="NSX55777.1"/>
    </source>
</evidence>
<dbReference type="InterPro" id="IPR021731">
    <property type="entry name" value="AMIN_dom"/>
</dbReference>
<dbReference type="RefSeq" id="WP_174138932.1">
    <property type="nucleotide sequence ID" value="NZ_JABUFE010000008.1"/>
</dbReference>
<protein>
    <recommendedName>
        <fullName evidence="2">N-acetylmuramoyl-L-alanine amidase</fullName>
        <ecNumber evidence="2">3.5.1.28</ecNumber>
    </recommendedName>
</protein>
<comment type="catalytic activity">
    <reaction evidence="1">
        <text>Hydrolyzes the link between N-acetylmuramoyl residues and L-amino acid residues in certain cell-wall glycopeptides.</text>
        <dbReference type="EC" id="3.5.1.28"/>
    </reaction>
</comment>
<dbReference type="EC" id="3.5.1.28" evidence="2"/>
<dbReference type="Pfam" id="PF01520">
    <property type="entry name" value="Amidase_3"/>
    <property type="match status" value="1"/>
</dbReference>
<dbReference type="InterPro" id="IPR002508">
    <property type="entry name" value="MurNAc-LAA_cat"/>
</dbReference>
<accession>A0ABX2IXI4</accession>
<evidence type="ECO:0000256" key="3">
    <source>
        <dbReference type="ARBA" id="ARBA00022801"/>
    </source>
</evidence>
<dbReference type="PANTHER" id="PTHR30404">
    <property type="entry name" value="N-ACETYLMURAMOYL-L-ALANINE AMIDASE"/>
    <property type="match status" value="1"/>
</dbReference>
<feature type="domain" description="MurNAc-LAA" evidence="5">
    <location>
        <begin position="229"/>
        <end position="384"/>
    </location>
</feature>
<dbReference type="Pfam" id="PF11741">
    <property type="entry name" value="AMIN"/>
    <property type="match status" value="1"/>
</dbReference>
<feature type="chain" id="PRO_5046325643" description="N-acetylmuramoyl-L-alanine amidase" evidence="4">
    <location>
        <begin position="21"/>
        <end position="399"/>
    </location>
</feature>
<dbReference type="SMART" id="SM00646">
    <property type="entry name" value="Ami_3"/>
    <property type="match status" value="1"/>
</dbReference>
<dbReference type="SUPFAM" id="SSF53187">
    <property type="entry name" value="Zn-dependent exopeptidases"/>
    <property type="match status" value="1"/>
</dbReference>